<gene>
    <name evidence="1" type="ORF">CONPUDRAFT_170189</name>
</gene>
<organism evidence="1 2">
    <name type="scientific">Coniophora puteana (strain RWD-64-598)</name>
    <name type="common">Brown rot fungus</name>
    <dbReference type="NCBI Taxonomy" id="741705"/>
    <lineage>
        <taxon>Eukaryota</taxon>
        <taxon>Fungi</taxon>
        <taxon>Dikarya</taxon>
        <taxon>Basidiomycota</taxon>
        <taxon>Agaricomycotina</taxon>
        <taxon>Agaricomycetes</taxon>
        <taxon>Agaricomycetidae</taxon>
        <taxon>Boletales</taxon>
        <taxon>Coniophorineae</taxon>
        <taxon>Coniophoraceae</taxon>
        <taxon>Coniophora</taxon>
    </lineage>
</organism>
<proteinExistence type="predicted"/>
<dbReference type="Proteomes" id="UP000053558">
    <property type="component" value="Unassembled WGS sequence"/>
</dbReference>
<protein>
    <submittedName>
        <fullName evidence="1">Uncharacterized protein</fullName>
    </submittedName>
</protein>
<name>R7SE95_CONPW</name>
<evidence type="ECO:0000313" key="2">
    <source>
        <dbReference type="Proteomes" id="UP000053558"/>
    </source>
</evidence>
<keyword evidence="2" id="KW-1185">Reference proteome</keyword>
<dbReference type="KEGG" id="cput:CONPUDRAFT_170189"/>
<dbReference type="OrthoDB" id="2932645at2759"/>
<reference evidence="2" key="1">
    <citation type="journal article" date="2012" name="Science">
        <title>The Paleozoic origin of enzymatic lignin decomposition reconstructed from 31 fungal genomes.</title>
        <authorList>
            <person name="Floudas D."/>
            <person name="Binder M."/>
            <person name="Riley R."/>
            <person name="Barry K."/>
            <person name="Blanchette R.A."/>
            <person name="Henrissat B."/>
            <person name="Martinez A.T."/>
            <person name="Otillar R."/>
            <person name="Spatafora J.W."/>
            <person name="Yadav J.S."/>
            <person name="Aerts A."/>
            <person name="Benoit I."/>
            <person name="Boyd A."/>
            <person name="Carlson A."/>
            <person name="Copeland A."/>
            <person name="Coutinho P.M."/>
            <person name="de Vries R.P."/>
            <person name="Ferreira P."/>
            <person name="Findley K."/>
            <person name="Foster B."/>
            <person name="Gaskell J."/>
            <person name="Glotzer D."/>
            <person name="Gorecki P."/>
            <person name="Heitman J."/>
            <person name="Hesse C."/>
            <person name="Hori C."/>
            <person name="Igarashi K."/>
            <person name="Jurgens J.A."/>
            <person name="Kallen N."/>
            <person name="Kersten P."/>
            <person name="Kohler A."/>
            <person name="Kuees U."/>
            <person name="Kumar T.K.A."/>
            <person name="Kuo A."/>
            <person name="LaButti K."/>
            <person name="Larrondo L.F."/>
            <person name="Lindquist E."/>
            <person name="Ling A."/>
            <person name="Lombard V."/>
            <person name="Lucas S."/>
            <person name="Lundell T."/>
            <person name="Martin R."/>
            <person name="McLaughlin D.J."/>
            <person name="Morgenstern I."/>
            <person name="Morin E."/>
            <person name="Murat C."/>
            <person name="Nagy L.G."/>
            <person name="Nolan M."/>
            <person name="Ohm R.A."/>
            <person name="Patyshakuliyeva A."/>
            <person name="Rokas A."/>
            <person name="Ruiz-Duenas F.J."/>
            <person name="Sabat G."/>
            <person name="Salamov A."/>
            <person name="Samejima M."/>
            <person name="Schmutz J."/>
            <person name="Slot J.C."/>
            <person name="St John F."/>
            <person name="Stenlid J."/>
            <person name="Sun H."/>
            <person name="Sun S."/>
            <person name="Syed K."/>
            <person name="Tsang A."/>
            <person name="Wiebenga A."/>
            <person name="Young D."/>
            <person name="Pisabarro A."/>
            <person name="Eastwood D.C."/>
            <person name="Martin F."/>
            <person name="Cullen D."/>
            <person name="Grigoriev I.V."/>
            <person name="Hibbett D.S."/>
        </authorList>
    </citation>
    <scope>NUCLEOTIDE SEQUENCE [LARGE SCALE GENOMIC DNA]</scope>
    <source>
        <strain evidence="2">RWD-64-598 SS2</strain>
    </source>
</reference>
<sequence length="335" mass="37019">MLQMTTILVSRPHWADRLIEVWMRLDEEDVENAERTFSGPMVRYRRLEKLDPKHLKQILESRGVIRIVILRLMATVTYFAEPCGVTNTHIESFLHLAYVGSHNLRVRLDDCHTREETMTALEHGVELLQFSSAISGSASGQDVPYAVAPAFTMAPTTLVGLLVVLAQRKTLNGVQTLRKAPSGLSPSTSLDHIQQITHPDIIRRIIKISHQRLHARMIAGNYRAKEPSDTKDTLTACVVFVSIAELAAALVALDMHTEGRYASDIRPARKVLVLSLGGASRMAFGVGNYLQALHFGRGAVKAAEGIPDEEGLDLGAIRSIKLLIDQANVEIYESA</sequence>
<dbReference type="EMBL" id="JH711592">
    <property type="protein sequence ID" value="EIW74501.1"/>
    <property type="molecule type" value="Genomic_DNA"/>
</dbReference>
<accession>R7SE95</accession>
<evidence type="ECO:0000313" key="1">
    <source>
        <dbReference type="EMBL" id="EIW74501.1"/>
    </source>
</evidence>
<dbReference type="AlphaFoldDB" id="R7SE95"/>
<dbReference type="GeneID" id="19206403"/>
<dbReference type="RefSeq" id="XP_007775506.1">
    <property type="nucleotide sequence ID" value="XM_007777316.1"/>
</dbReference>